<organism evidence="11 12">
    <name type="scientific">Brachybacterium tyrofermentans</name>
    <dbReference type="NCBI Taxonomy" id="47848"/>
    <lineage>
        <taxon>Bacteria</taxon>
        <taxon>Bacillati</taxon>
        <taxon>Actinomycetota</taxon>
        <taxon>Actinomycetes</taxon>
        <taxon>Micrococcales</taxon>
        <taxon>Dermabacteraceae</taxon>
        <taxon>Brachybacterium</taxon>
    </lineage>
</organism>
<dbReference type="PANTHER" id="PTHR33571:SF12">
    <property type="entry name" value="BSL3053 PROTEIN"/>
    <property type="match status" value="1"/>
</dbReference>
<evidence type="ECO:0000256" key="6">
    <source>
        <dbReference type="ARBA" id="ARBA00022741"/>
    </source>
</evidence>
<dbReference type="CDD" id="cd05403">
    <property type="entry name" value="NT_KNTase_like"/>
    <property type="match status" value="1"/>
</dbReference>
<keyword evidence="3" id="KW-0808">Transferase</keyword>
<dbReference type="PANTHER" id="PTHR33571">
    <property type="entry name" value="SSL8005 PROTEIN"/>
    <property type="match status" value="1"/>
</dbReference>
<keyword evidence="8" id="KW-0460">Magnesium</keyword>
<keyword evidence="2" id="KW-1277">Toxin-antitoxin system</keyword>
<keyword evidence="6" id="KW-0547">Nucleotide-binding</keyword>
<dbReference type="Gene3D" id="3.30.460.10">
    <property type="entry name" value="Beta Polymerase, domain 2"/>
    <property type="match status" value="1"/>
</dbReference>
<evidence type="ECO:0000313" key="11">
    <source>
        <dbReference type="EMBL" id="MFC5297146.1"/>
    </source>
</evidence>
<evidence type="ECO:0000256" key="5">
    <source>
        <dbReference type="ARBA" id="ARBA00022723"/>
    </source>
</evidence>
<dbReference type="RefSeq" id="WP_343925795.1">
    <property type="nucleotide sequence ID" value="NZ_BAAAIR010000047.1"/>
</dbReference>
<evidence type="ECO:0000259" key="10">
    <source>
        <dbReference type="Pfam" id="PF01909"/>
    </source>
</evidence>
<gene>
    <name evidence="11" type="ORF">ACFPK8_06450</name>
</gene>
<dbReference type="GeneID" id="303298701"/>
<evidence type="ECO:0000256" key="9">
    <source>
        <dbReference type="ARBA" id="ARBA00038276"/>
    </source>
</evidence>
<keyword evidence="12" id="KW-1185">Reference proteome</keyword>
<comment type="caution">
    <text evidence="11">The sequence shown here is derived from an EMBL/GenBank/DDBJ whole genome shotgun (WGS) entry which is preliminary data.</text>
</comment>
<keyword evidence="7" id="KW-0067">ATP-binding</keyword>
<accession>A0ABW0FE25</accession>
<comment type="cofactor">
    <cofactor evidence="1">
        <name>Mg(2+)</name>
        <dbReference type="ChEBI" id="CHEBI:18420"/>
    </cofactor>
</comment>
<evidence type="ECO:0000256" key="1">
    <source>
        <dbReference type="ARBA" id="ARBA00001946"/>
    </source>
</evidence>
<dbReference type="SUPFAM" id="SSF81301">
    <property type="entry name" value="Nucleotidyltransferase"/>
    <property type="match status" value="1"/>
</dbReference>
<keyword evidence="5" id="KW-0479">Metal-binding</keyword>
<dbReference type="InterPro" id="IPR002934">
    <property type="entry name" value="Polymerase_NTP_transf_dom"/>
</dbReference>
<name>A0ABW0FE25_9MICO</name>
<feature type="domain" description="Polymerase nucleotidyl transferase" evidence="10">
    <location>
        <begin position="12"/>
        <end position="88"/>
    </location>
</feature>
<dbReference type="InterPro" id="IPR052038">
    <property type="entry name" value="Type-VII_TA_antitoxin"/>
</dbReference>
<evidence type="ECO:0000313" key="12">
    <source>
        <dbReference type="Proteomes" id="UP001595937"/>
    </source>
</evidence>
<dbReference type="InterPro" id="IPR043519">
    <property type="entry name" value="NT_sf"/>
</dbReference>
<comment type="similarity">
    <text evidence="9">Belongs to the MntA antitoxin family.</text>
</comment>
<evidence type="ECO:0000256" key="2">
    <source>
        <dbReference type="ARBA" id="ARBA00022649"/>
    </source>
</evidence>
<evidence type="ECO:0000256" key="4">
    <source>
        <dbReference type="ARBA" id="ARBA00022695"/>
    </source>
</evidence>
<keyword evidence="4" id="KW-0548">Nucleotidyltransferase</keyword>
<sequence>MLSIDRDTMGDLARRHHVVRLVAFGSMTTDAFDPTRSDADFLVEFSASSPSPFEDYFGLKESLESILGRPVDLISPTSLENPHFAESVARTAVEIYAA</sequence>
<protein>
    <submittedName>
        <fullName evidence="11">Nucleotidyltransferase family protein</fullName>
    </submittedName>
</protein>
<evidence type="ECO:0000256" key="7">
    <source>
        <dbReference type="ARBA" id="ARBA00022840"/>
    </source>
</evidence>
<evidence type="ECO:0000256" key="3">
    <source>
        <dbReference type="ARBA" id="ARBA00022679"/>
    </source>
</evidence>
<reference evidence="12" key="1">
    <citation type="journal article" date="2019" name="Int. J. Syst. Evol. Microbiol.">
        <title>The Global Catalogue of Microorganisms (GCM) 10K type strain sequencing project: providing services to taxonomists for standard genome sequencing and annotation.</title>
        <authorList>
            <consortium name="The Broad Institute Genomics Platform"/>
            <consortium name="The Broad Institute Genome Sequencing Center for Infectious Disease"/>
            <person name="Wu L."/>
            <person name="Ma J."/>
        </authorList>
    </citation>
    <scope>NUCLEOTIDE SEQUENCE [LARGE SCALE GENOMIC DNA]</scope>
    <source>
        <strain evidence="12">CGMCC 1.16455</strain>
    </source>
</reference>
<proteinExistence type="inferred from homology"/>
<evidence type="ECO:0000256" key="8">
    <source>
        <dbReference type="ARBA" id="ARBA00022842"/>
    </source>
</evidence>
<dbReference type="Proteomes" id="UP001595937">
    <property type="component" value="Unassembled WGS sequence"/>
</dbReference>
<dbReference type="EMBL" id="JBHSLN010000019">
    <property type="protein sequence ID" value="MFC5297146.1"/>
    <property type="molecule type" value="Genomic_DNA"/>
</dbReference>
<dbReference type="Pfam" id="PF01909">
    <property type="entry name" value="NTP_transf_2"/>
    <property type="match status" value="1"/>
</dbReference>